<evidence type="ECO:0000259" key="7">
    <source>
        <dbReference type="PROSITE" id="PS50850"/>
    </source>
</evidence>
<dbReference type="Pfam" id="PF00083">
    <property type="entry name" value="Sugar_tr"/>
    <property type="match status" value="1"/>
</dbReference>
<proteinExistence type="predicted"/>
<feature type="transmembrane region" description="Helical" evidence="6">
    <location>
        <begin position="439"/>
        <end position="458"/>
    </location>
</feature>
<dbReference type="InterPro" id="IPR020846">
    <property type="entry name" value="MFS_dom"/>
</dbReference>
<dbReference type="PROSITE" id="PS50850">
    <property type="entry name" value="MFS"/>
    <property type="match status" value="1"/>
</dbReference>
<evidence type="ECO:0000256" key="1">
    <source>
        <dbReference type="ARBA" id="ARBA00004651"/>
    </source>
</evidence>
<dbReference type="GO" id="GO:0005886">
    <property type="term" value="C:plasma membrane"/>
    <property type="evidence" value="ECO:0007669"/>
    <property type="project" value="UniProtKB-SubCell"/>
</dbReference>
<dbReference type="InterPro" id="IPR005828">
    <property type="entry name" value="MFS_sugar_transport-like"/>
</dbReference>
<dbReference type="PROSITE" id="PS00216">
    <property type="entry name" value="SUGAR_TRANSPORT_1"/>
    <property type="match status" value="1"/>
</dbReference>
<protein>
    <submittedName>
        <fullName evidence="8">Inner membrane metabolite transport protein YdjE</fullName>
    </submittedName>
</protein>
<reference evidence="8" key="1">
    <citation type="submission" date="2019-11" db="EMBL/GenBank/DDBJ databases">
        <authorList>
            <person name="Feng L."/>
        </authorList>
    </citation>
    <scope>NUCLEOTIDE SEQUENCE</scope>
    <source>
        <strain evidence="8">KOxytocaLFYP65</strain>
    </source>
</reference>
<name>A0A6N3BAF4_KLEOX</name>
<feature type="transmembrane region" description="Helical" evidence="6">
    <location>
        <begin position="111"/>
        <end position="129"/>
    </location>
</feature>
<evidence type="ECO:0000256" key="2">
    <source>
        <dbReference type="ARBA" id="ARBA00022475"/>
    </source>
</evidence>
<dbReference type="EMBL" id="CACRTM010000023">
    <property type="protein sequence ID" value="VYU01485.1"/>
    <property type="molecule type" value="Genomic_DNA"/>
</dbReference>
<comment type="subcellular location">
    <subcellularLocation>
        <location evidence="1">Cell membrane</location>
        <topology evidence="1">Multi-pass membrane protein</topology>
    </subcellularLocation>
</comment>
<feature type="transmembrane region" description="Helical" evidence="6">
    <location>
        <begin position="415"/>
        <end position="433"/>
    </location>
</feature>
<keyword evidence="5 6" id="KW-0472">Membrane</keyword>
<dbReference type="CDD" id="cd17316">
    <property type="entry name" value="MFS_SV2_like"/>
    <property type="match status" value="1"/>
</dbReference>
<dbReference type="AlphaFoldDB" id="A0A6N3BAF4"/>
<dbReference type="PANTHER" id="PTHR23508:SF10">
    <property type="entry name" value="CARBOXYLIC ACID TRANSPORTER PROTEIN HOMOLOG"/>
    <property type="match status" value="1"/>
</dbReference>
<evidence type="ECO:0000313" key="8">
    <source>
        <dbReference type="EMBL" id="VYU01485.1"/>
    </source>
</evidence>
<keyword evidence="4 6" id="KW-1133">Transmembrane helix</keyword>
<evidence type="ECO:0000256" key="4">
    <source>
        <dbReference type="ARBA" id="ARBA00022989"/>
    </source>
</evidence>
<dbReference type="InterPro" id="IPR036259">
    <property type="entry name" value="MFS_trans_sf"/>
</dbReference>
<feature type="transmembrane region" description="Helical" evidence="6">
    <location>
        <begin position="286"/>
        <end position="306"/>
    </location>
</feature>
<evidence type="ECO:0000256" key="5">
    <source>
        <dbReference type="ARBA" id="ARBA00023136"/>
    </source>
</evidence>
<feature type="transmembrane region" description="Helical" evidence="6">
    <location>
        <begin position="202"/>
        <end position="220"/>
    </location>
</feature>
<dbReference type="SUPFAM" id="SSF103473">
    <property type="entry name" value="MFS general substrate transporter"/>
    <property type="match status" value="1"/>
</dbReference>
<keyword evidence="2" id="KW-1003">Cell membrane</keyword>
<feature type="transmembrane region" description="Helical" evidence="6">
    <location>
        <begin position="349"/>
        <end position="367"/>
    </location>
</feature>
<evidence type="ECO:0000256" key="6">
    <source>
        <dbReference type="SAM" id="Phobius"/>
    </source>
</evidence>
<evidence type="ECO:0000256" key="3">
    <source>
        <dbReference type="ARBA" id="ARBA00022692"/>
    </source>
</evidence>
<dbReference type="Gene3D" id="1.20.1250.20">
    <property type="entry name" value="MFS general substrate transporter like domains"/>
    <property type="match status" value="1"/>
</dbReference>
<dbReference type="PROSITE" id="PS00217">
    <property type="entry name" value="SUGAR_TRANSPORT_2"/>
    <property type="match status" value="1"/>
</dbReference>
<dbReference type="PANTHER" id="PTHR23508">
    <property type="entry name" value="CARBOXYLIC ACID TRANSPORTER PROTEIN HOMOLOG"/>
    <property type="match status" value="1"/>
</dbReference>
<organism evidence="8">
    <name type="scientific">Klebsiella oxytoca</name>
    <dbReference type="NCBI Taxonomy" id="571"/>
    <lineage>
        <taxon>Bacteria</taxon>
        <taxon>Pseudomonadati</taxon>
        <taxon>Pseudomonadota</taxon>
        <taxon>Gammaproteobacteria</taxon>
        <taxon>Enterobacterales</taxon>
        <taxon>Enterobacteriaceae</taxon>
        <taxon>Klebsiella/Raoultella group</taxon>
        <taxon>Klebsiella</taxon>
    </lineage>
</organism>
<feature type="transmembrane region" description="Helical" evidence="6">
    <location>
        <begin position="28"/>
        <end position="48"/>
    </location>
</feature>
<accession>A0A6N3BAF4</accession>
<dbReference type="RefSeq" id="WP_115239543.1">
    <property type="nucleotide sequence ID" value="NZ_CABGLK010000001.1"/>
</dbReference>
<feature type="transmembrane region" description="Helical" evidence="6">
    <location>
        <begin position="170"/>
        <end position="190"/>
    </location>
</feature>
<keyword evidence="3 6" id="KW-0812">Transmembrane</keyword>
<feature type="transmembrane region" description="Helical" evidence="6">
    <location>
        <begin position="83"/>
        <end position="104"/>
    </location>
</feature>
<feature type="domain" description="Major facilitator superfamily (MFS) profile" evidence="7">
    <location>
        <begin position="38"/>
        <end position="462"/>
    </location>
</feature>
<dbReference type="InterPro" id="IPR005829">
    <property type="entry name" value="Sugar_transporter_CS"/>
</dbReference>
<feature type="transmembrane region" description="Helical" evidence="6">
    <location>
        <begin position="373"/>
        <end position="395"/>
    </location>
</feature>
<feature type="transmembrane region" description="Helical" evidence="6">
    <location>
        <begin position="135"/>
        <end position="158"/>
    </location>
</feature>
<feature type="transmembrane region" description="Helical" evidence="6">
    <location>
        <begin position="321"/>
        <end position="342"/>
    </location>
</feature>
<gene>
    <name evidence="8" type="primary">ydjE_1</name>
    <name evidence="8" type="ORF">KOLFYP65_00311</name>
</gene>
<sequence length="469" mass="52111">MSTTQVLGDAAFASPGRSHSSLNARIDALPASVGLWSFITLLALGGFFELYDLFQTGYISTGLLTENIFHTGEQGIFGISDQAAFASSTFMGLFIGASLLAPLADKLGRRLTFMFALAWYGVFSLMMALQSSAEGVIFCRFLVGIGLGIELVTIDTYLSEWVPTHLRNKAFAFAFFIQFLSVPAVALMSWMLVPITLFGLTGWRWVIIFGALCSLIIWVIRKKLPESARWLEEKGRHDEAHKVMCEMEQRCGVSPSPRHQAQTQDHPRRLGSFKAIWAPQYRKRTIMLMVMNFFQAIGFFGFGNWLPALLSGQGASITHSLLYAFFITLAYPIGCLFCTRFVHRFENKWQIVLSALMTVVFGTLFALQNSPVLLVICGFMITWSNAWLTISYHAYQAEVFPTHIRARAVGFCYSFSRLSTAITSILIGIILQYAGTPGVISFIVASMLMVMLSVGIFGPKTRGISLENI</sequence>
<dbReference type="GO" id="GO:0046943">
    <property type="term" value="F:carboxylic acid transmembrane transporter activity"/>
    <property type="evidence" value="ECO:0007669"/>
    <property type="project" value="TreeGrafter"/>
</dbReference>